<dbReference type="Proteomes" id="UP001596145">
    <property type="component" value="Unassembled WGS sequence"/>
</dbReference>
<accession>A0ABD5QNV6</accession>
<reference evidence="1 2" key="1">
    <citation type="journal article" date="2019" name="Int. J. Syst. Evol. Microbiol.">
        <title>The Global Catalogue of Microorganisms (GCM) 10K type strain sequencing project: providing services to taxonomists for standard genome sequencing and annotation.</title>
        <authorList>
            <consortium name="The Broad Institute Genomics Platform"/>
            <consortium name="The Broad Institute Genome Sequencing Center for Infectious Disease"/>
            <person name="Wu L."/>
            <person name="Ma J."/>
        </authorList>
    </citation>
    <scope>NUCLEOTIDE SEQUENCE [LARGE SCALE GENOMIC DNA]</scope>
    <source>
        <strain evidence="1 2">CGMCC 1.16026</strain>
    </source>
</reference>
<keyword evidence="2" id="KW-1185">Reference proteome</keyword>
<dbReference type="EMBL" id="JBHSKV010000006">
    <property type="protein sequence ID" value="MFC5133883.1"/>
    <property type="molecule type" value="Genomic_DNA"/>
</dbReference>
<comment type="caution">
    <text evidence="1">The sequence shown here is derived from an EMBL/GenBank/DDBJ whole genome shotgun (WGS) entry which is preliminary data.</text>
</comment>
<evidence type="ECO:0000313" key="2">
    <source>
        <dbReference type="Proteomes" id="UP001596145"/>
    </source>
</evidence>
<dbReference type="AlphaFoldDB" id="A0ABD5QNV6"/>
<gene>
    <name evidence="1" type="ORF">ACFPJA_03975</name>
</gene>
<sequence>MELTPRETAFLLDEMDEIANDETRYPSVRTEARRLREKAETALTEQ</sequence>
<proteinExistence type="predicted"/>
<organism evidence="1 2">
    <name type="scientific">Halorubrum glutamatedens</name>
    <dbReference type="NCBI Taxonomy" id="2707018"/>
    <lineage>
        <taxon>Archaea</taxon>
        <taxon>Methanobacteriati</taxon>
        <taxon>Methanobacteriota</taxon>
        <taxon>Stenosarchaea group</taxon>
        <taxon>Halobacteria</taxon>
        <taxon>Halobacteriales</taxon>
        <taxon>Haloferacaceae</taxon>
        <taxon>Halorubrum</taxon>
    </lineage>
</organism>
<dbReference type="RefSeq" id="WP_203227920.1">
    <property type="nucleotide sequence ID" value="NZ_JBHSKV010000006.1"/>
</dbReference>
<evidence type="ECO:0000313" key="1">
    <source>
        <dbReference type="EMBL" id="MFC5133883.1"/>
    </source>
</evidence>
<name>A0ABD5QNV6_9EURY</name>
<protein>
    <submittedName>
        <fullName evidence="1">Uncharacterized protein</fullName>
    </submittedName>
</protein>